<dbReference type="InParanoid" id="K2QVZ3"/>
<protein>
    <submittedName>
        <fullName evidence="2">Uncharacterized protein</fullName>
    </submittedName>
</protein>
<reference evidence="2 3" key="1">
    <citation type="journal article" date="2012" name="BMC Genomics">
        <title>Tools to kill: Genome of one of the most destructive plant pathogenic fungi Macrophomina phaseolina.</title>
        <authorList>
            <person name="Islam M.S."/>
            <person name="Haque M.S."/>
            <person name="Islam M.M."/>
            <person name="Emdad E.M."/>
            <person name="Halim A."/>
            <person name="Hossen Q.M.M."/>
            <person name="Hossain M.Z."/>
            <person name="Ahmed B."/>
            <person name="Rahim S."/>
            <person name="Rahman M.S."/>
            <person name="Alam M.M."/>
            <person name="Hou S."/>
            <person name="Wan X."/>
            <person name="Saito J.A."/>
            <person name="Alam M."/>
        </authorList>
    </citation>
    <scope>NUCLEOTIDE SEQUENCE [LARGE SCALE GENOMIC DNA]</scope>
    <source>
        <strain evidence="2 3">MS6</strain>
    </source>
</reference>
<name>K2QVZ3_MACPH</name>
<dbReference type="HOGENOM" id="CLU_1390484_0_0_1"/>
<dbReference type="AlphaFoldDB" id="K2QVZ3"/>
<feature type="compositionally biased region" description="Basic and acidic residues" evidence="1">
    <location>
        <begin position="186"/>
        <end position="196"/>
    </location>
</feature>
<dbReference type="VEuPathDB" id="FungiDB:MPH_08915"/>
<evidence type="ECO:0000313" key="2">
    <source>
        <dbReference type="EMBL" id="EKG13916.1"/>
    </source>
</evidence>
<dbReference type="EMBL" id="AHHD01000378">
    <property type="protein sequence ID" value="EKG13916.1"/>
    <property type="molecule type" value="Genomic_DNA"/>
</dbReference>
<dbReference type="Proteomes" id="UP000007129">
    <property type="component" value="Unassembled WGS sequence"/>
</dbReference>
<comment type="caution">
    <text evidence="2">The sequence shown here is derived from an EMBL/GenBank/DDBJ whole genome shotgun (WGS) entry which is preliminary data.</text>
</comment>
<organism evidence="2 3">
    <name type="scientific">Macrophomina phaseolina (strain MS6)</name>
    <name type="common">Charcoal rot fungus</name>
    <dbReference type="NCBI Taxonomy" id="1126212"/>
    <lineage>
        <taxon>Eukaryota</taxon>
        <taxon>Fungi</taxon>
        <taxon>Dikarya</taxon>
        <taxon>Ascomycota</taxon>
        <taxon>Pezizomycotina</taxon>
        <taxon>Dothideomycetes</taxon>
        <taxon>Dothideomycetes incertae sedis</taxon>
        <taxon>Botryosphaeriales</taxon>
        <taxon>Botryosphaeriaceae</taxon>
        <taxon>Macrophomina</taxon>
    </lineage>
</organism>
<gene>
    <name evidence="2" type="ORF">MPH_08915</name>
</gene>
<sequence length="196" mass="21506">MAGMANVRRQRFLQRERVRVAHIADRPRGRAGRLRQPQLLRQPGLQQHAHARSDILASLARIRLGGHIQQLPGRAEAREQGEALPAEPEITHAAQRPLRHAALSDWDDGGMGPIAAATAERRRLHQGQRQEGQEGRPACAMEERGHVVSADQGEGRIHGGRVDAQGPIPHADKVSRGAGTQAAMDGQRRECRRPAI</sequence>
<feature type="region of interest" description="Disordered" evidence="1">
    <location>
        <begin position="150"/>
        <end position="196"/>
    </location>
</feature>
<evidence type="ECO:0000313" key="3">
    <source>
        <dbReference type="Proteomes" id="UP000007129"/>
    </source>
</evidence>
<proteinExistence type="predicted"/>
<evidence type="ECO:0000256" key="1">
    <source>
        <dbReference type="SAM" id="MobiDB-lite"/>
    </source>
</evidence>
<accession>K2QVZ3</accession>